<keyword evidence="1" id="KW-1133">Transmembrane helix</keyword>
<feature type="transmembrane region" description="Helical" evidence="1">
    <location>
        <begin position="102"/>
        <end position="120"/>
    </location>
</feature>
<dbReference type="RefSeq" id="WP_097111054.1">
    <property type="nucleotide sequence ID" value="NZ_OBEB01000003.1"/>
</dbReference>
<feature type="transmembrane region" description="Helical" evidence="1">
    <location>
        <begin position="178"/>
        <end position="198"/>
    </location>
</feature>
<feature type="transmembrane region" description="Helical" evidence="1">
    <location>
        <begin position="61"/>
        <end position="82"/>
    </location>
</feature>
<dbReference type="Proteomes" id="UP000219353">
    <property type="component" value="Unassembled WGS sequence"/>
</dbReference>
<feature type="transmembrane region" description="Helical" evidence="1">
    <location>
        <begin position="204"/>
        <end position="222"/>
    </location>
</feature>
<sequence length="233" mass="25556">MLSGTEIYNEHNTYLQRWGAIAAFIMPLCYVCMFVIFGVVLSIPQTDILIEKIAYIVTNQAIISVAYISGYLIFGCMLLIAVQAIHRRLATASAHLVKTASAFGLIWVVLMMCSGMIALVGMSTMIKVYSDNPQNAQTVFYVYATIVDALGGGIELVGGLWVLLLSTCGLRHQQLSKSLSLFGIMVGLLGILTVYQAIPEFKDVFGLTQIVWFVWIGITLLAKTQRQVKVSSS</sequence>
<proteinExistence type="predicted"/>
<organism evidence="2 3">
    <name type="scientific">Arsukibacterium tuosuense</name>
    <dbReference type="NCBI Taxonomy" id="1323745"/>
    <lineage>
        <taxon>Bacteria</taxon>
        <taxon>Pseudomonadati</taxon>
        <taxon>Pseudomonadota</taxon>
        <taxon>Gammaproteobacteria</taxon>
        <taxon>Chromatiales</taxon>
        <taxon>Chromatiaceae</taxon>
        <taxon>Arsukibacterium</taxon>
    </lineage>
</organism>
<dbReference type="EMBL" id="OBEB01000003">
    <property type="protein sequence ID" value="SNY51272.1"/>
    <property type="molecule type" value="Genomic_DNA"/>
</dbReference>
<keyword evidence="1" id="KW-0472">Membrane</keyword>
<keyword evidence="3" id="KW-1185">Reference proteome</keyword>
<dbReference type="AlphaFoldDB" id="A0A285ITF6"/>
<evidence type="ECO:0000313" key="3">
    <source>
        <dbReference type="Proteomes" id="UP000219353"/>
    </source>
</evidence>
<evidence type="ECO:0008006" key="4">
    <source>
        <dbReference type="Google" id="ProtNLM"/>
    </source>
</evidence>
<name>A0A285ITF6_9GAMM</name>
<evidence type="ECO:0000256" key="1">
    <source>
        <dbReference type="SAM" id="Phobius"/>
    </source>
</evidence>
<keyword evidence="1" id="KW-0812">Transmembrane</keyword>
<protein>
    <recommendedName>
        <fullName evidence="4">DUF4386 domain-containing protein</fullName>
    </recommendedName>
</protein>
<feature type="transmembrane region" description="Helical" evidence="1">
    <location>
        <begin position="21"/>
        <end position="41"/>
    </location>
</feature>
<evidence type="ECO:0000313" key="2">
    <source>
        <dbReference type="EMBL" id="SNY51272.1"/>
    </source>
</evidence>
<accession>A0A285ITF6</accession>
<reference evidence="3" key="1">
    <citation type="submission" date="2017-09" db="EMBL/GenBank/DDBJ databases">
        <authorList>
            <person name="Varghese N."/>
            <person name="Submissions S."/>
        </authorList>
    </citation>
    <scope>NUCLEOTIDE SEQUENCE [LARGE SCALE GENOMIC DNA]</scope>
    <source>
        <strain evidence="3">CGMCC 1.12461</strain>
    </source>
</reference>
<gene>
    <name evidence="2" type="ORF">SAMN06297280_1803</name>
</gene>
<feature type="transmembrane region" description="Helical" evidence="1">
    <location>
        <begin position="140"/>
        <end position="166"/>
    </location>
</feature>